<feature type="domain" description="BICC1 first type I KH" evidence="1">
    <location>
        <begin position="31"/>
        <end position="66"/>
    </location>
</feature>
<dbReference type="EMBL" id="JARKIK010000061">
    <property type="protein sequence ID" value="KAK8731238.1"/>
    <property type="molecule type" value="Genomic_DNA"/>
</dbReference>
<evidence type="ECO:0000313" key="3">
    <source>
        <dbReference type="Proteomes" id="UP001445076"/>
    </source>
</evidence>
<dbReference type="InterPro" id="IPR047549">
    <property type="entry name" value="BICC1_KH-I_rpt1"/>
</dbReference>
<sequence>YKALPVANGYSEGCPSDPCDLEIMKLPISADGRVLSADDFFQKIMDDTKTEIKYPKFLKVGARNKKVSKNLSMKPSPGIGLTVLENFERSPLEFSGGSVNSMLPLVT</sequence>
<dbReference type="Proteomes" id="UP001445076">
    <property type="component" value="Unassembled WGS sequence"/>
</dbReference>
<comment type="caution">
    <text evidence="2">The sequence shown here is derived from an EMBL/GenBank/DDBJ whole genome shotgun (WGS) entry which is preliminary data.</text>
</comment>
<keyword evidence="3" id="KW-1185">Reference proteome</keyword>
<name>A0AAW0WUC6_CHEQU</name>
<feature type="non-terminal residue" evidence="2">
    <location>
        <position position="1"/>
    </location>
</feature>
<organism evidence="2 3">
    <name type="scientific">Cherax quadricarinatus</name>
    <name type="common">Australian red claw crayfish</name>
    <dbReference type="NCBI Taxonomy" id="27406"/>
    <lineage>
        <taxon>Eukaryota</taxon>
        <taxon>Metazoa</taxon>
        <taxon>Ecdysozoa</taxon>
        <taxon>Arthropoda</taxon>
        <taxon>Crustacea</taxon>
        <taxon>Multicrustacea</taxon>
        <taxon>Malacostraca</taxon>
        <taxon>Eumalacostraca</taxon>
        <taxon>Eucarida</taxon>
        <taxon>Decapoda</taxon>
        <taxon>Pleocyemata</taxon>
        <taxon>Astacidea</taxon>
        <taxon>Parastacoidea</taxon>
        <taxon>Parastacidae</taxon>
        <taxon>Cherax</taxon>
    </lineage>
</organism>
<dbReference type="Pfam" id="PF24234">
    <property type="entry name" value="KH_BICC1_1st"/>
    <property type="match status" value="1"/>
</dbReference>
<evidence type="ECO:0000259" key="1">
    <source>
        <dbReference type="Pfam" id="PF24234"/>
    </source>
</evidence>
<dbReference type="AlphaFoldDB" id="A0AAW0WUC6"/>
<accession>A0AAW0WUC6</accession>
<proteinExistence type="predicted"/>
<evidence type="ECO:0000313" key="2">
    <source>
        <dbReference type="EMBL" id="KAK8731238.1"/>
    </source>
</evidence>
<reference evidence="2 3" key="1">
    <citation type="journal article" date="2024" name="BMC Genomics">
        <title>Genome assembly of redclaw crayfish (Cherax quadricarinatus) provides insights into its immune adaptation and hypoxia tolerance.</title>
        <authorList>
            <person name="Liu Z."/>
            <person name="Zheng J."/>
            <person name="Li H."/>
            <person name="Fang K."/>
            <person name="Wang S."/>
            <person name="He J."/>
            <person name="Zhou D."/>
            <person name="Weng S."/>
            <person name="Chi M."/>
            <person name="Gu Z."/>
            <person name="He J."/>
            <person name="Li F."/>
            <person name="Wang M."/>
        </authorList>
    </citation>
    <scope>NUCLEOTIDE SEQUENCE [LARGE SCALE GENOMIC DNA]</scope>
    <source>
        <strain evidence="2">ZL_2023a</strain>
    </source>
</reference>
<gene>
    <name evidence="2" type="ORF">OTU49_007501</name>
</gene>
<protein>
    <recommendedName>
        <fullName evidence="1">BICC1 first type I KH domain-containing protein</fullName>
    </recommendedName>
</protein>